<evidence type="ECO:0000313" key="2">
    <source>
        <dbReference type="EMBL" id="KKK75457.1"/>
    </source>
</evidence>
<reference evidence="2" key="1">
    <citation type="journal article" date="2015" name="Nature">
        <title>Complex archaea that bridge the gap between prokaryotes and eukaryotes.</title>
        <authorList>
            <person name="Spang A."/>
            <person name="Saw J.H."/>
            <person name="Jorgensen S.L."/>
            <person name="Zaremba-Niedzwiedzka K."/>
            <person name="Martijn J."/>
            <person name="Lind A.E."/>
            <person name="van Eijk R."/>
            <person name="Schleper C."/>
            <person name="Guy L."/>
            <person name="Ettema T.J."/>
        </authorList>
    </citation>
    <scope>NUCLEOTIDE SEQUENCE</scope>
</reference>
<feature type="compositionally biased region" description="Basic and acidic residues" evidence="1">
    <location>
        <begin position="65"/>
        <end position="79"/>
    </location>
</feature>
<feature type="compositionally biased region" description="Basic residues" evidence="1">
    <location>
        <begin position="80"/>
        <end position="89"/>
    </location>
</feature>
<accession>A0A0F8Y257</accession>
<dbReference type="AlphaFoldDB" id="A0A0F8Y257"/>
<dbReference type="EMBL" id="LAZR01055856">
    <property type="protein sequence ID" value="KKK75457.1"/>
    <property type="molecule type" value="Genomic_DNA"/>
</dbReference>
<organism evidence="2">
    <name type="scientific">marine sediment metagenome</name>
    <dbReference type="NCBI Taxonomy" id="412755"/>
    <lineage>
        <taxon>unclassified sequences</taxon>
        <taxon>metagenomes</taxon>
        <taxon>ecological metagenomes</taxon>
    </lineage>
</organism>
<sequence>MEENQKKLYDHYKAIASNEIKDSKGRDLKVIVRENAAIHAADILKKSPNIESVEIPSDPSDDAEEAPKEEVSKFEDKPKAKGKKASKGA</sequence>
<name>A0A0F8Y257_9ZZZZ</name>
<protein>
    <submittedName>
        <fullName evidence="2">Uncharacterized protein</fullName>
    </submittedName>
</protein>
<proteinExistence type="predicted"/>
<feature type="region of interest" description="Disordered" evidence="1">
    <location>
        <begin position="49"/>
        <end position="89"/>
    </location>
</feature>
<comment type="caution">
    <text evidence="2">The sequence shown here is derived from an EMBL/GenBank/DDBJ whole genome shotgun (WGS) entry which is preliminary data.</text>
</comment>
<evidence type="ECO:0000256" key="1">
    <source>
        <dbReference type="SAM" id="MobiDB-lite"/>
    </source>
</evidence>
<gene>
    <name evidence="2" type="ORF">LCGC14_2873530</name>
</gene>